<protein>
    <submittedName>
        <fullName evidence="2">Uncharacterized protein</fullName>
    </submittedName>
</protein>
<dbReference type="AlphaFoldDB" id="A0AAU8CNS1"/>
<name>A0AAU8CNS1_9HYPH</name>
<evidence type="ECO:0000313" key="2">
    <source>
        <dbReference type="EMBL" id="XCG48233.1"/>
    </source>
</evidence>
<proteinExistence type="predicted"/>
<accession>A0AAU8CNS1</accession>
<reference evidence="2" key="1">
    <citation type="submission" date="2024-06" db="EMBL/GenBank/DDBJ databases">
        <title>Mesorhizobium karijinii sp. nov., a symbiont of the iconic Swainsona formosa from arid Australia.</title>
        <authorList>
            <person name="Hill Y.J."/>
            <person name="Watkin E.L.J."/>
            <person name="O'Hara G.W."/>
            <person name="Terpolilli J."/>
            <person name="Tye M.L."/>
            <person name="Kohlmeier M.G."/>
        </authorList>
    </citation>
    <scope>NUCLEOTIDE SEQUENCE</scope>
    <source>
        <strain evidence="2">WSM2240</strain>
    </source>
</reference>
<dbReference type="EMBL" id="CP159253">
    <property type="protein sequence ID" value="XCG48233.1"/>
    <property type="molecule type" value="Genomic_DNA"/>
</dbReference>
<dbReference type="RefSeq" id="WP_353646973.1">
    <property type="nucleotide sequence ID" value="NZ_CP159253.1"/>
</dbReference>
<sequence>MKKTQDNPMQRAPRCSAKSKRSGKRCQAPAVRGKHICRMHGAFSGAPRGTAHGQYRHGRYTCEAIASRRQLAELIQEARRTIDALI</sequence>
<evidence type="ECO:0000256" key="1">
    <source>
        <dbReference type="SAM" id="MobiDB-lite"/>
    </source>
</evidence>
<organism evidence="2">
    <name type="scientific">Mesorhizobium sp. WSM2240</name>
    <dbReference type="NCBI Taxonomy" id="3228851"/>
    <lineage>
        <taxon>Bacteria</taxon>
        <taxon>Pseudomonadati</taxon>
        <taxon>Pseudomonadota</taxon>
        <taxon>Alphaproteobacteria</taxon>
        <taxon>Hyphomicrobiales</taxon>
        <taxon>Phyllobacteriaceae</taxon>
        <taxon>Mesorhizobium</taxon>
    </lineage>
</organism>
<gene>
    <name evidence="2" type="ORF">ABVK50_23800</name>
</gene>
<feature type="region of interest" description="Disordered" evidence="1">
    <location>
        <begin position="1"/>
        <end position="30"/>
    </location>
</feature>